<dbReference type="PROSITE" id="PS50943">
    <property type="entry name" value="HTH_CROC1"/>
    <property type="match status" value="1"/>
</dbReference>
<protein>
    <submittedName>
        <fullName evidence="2">DNA-binding helix-turn-helix protein</fullName>
    </submittedName>
</protein>
<comment type="caution">
    <text evidence="2">The sequence shown here is derived from an EMBL/GenBank/DDBJ whole genome shotgun (WGS) entry which is preliminary data.</text>
</comment>
<dbReference type="SUPFAM" id="SSF47413">
    <property type="entry name" value="lambda repressor-like DNA-binding domains"/>
    <property type="match status" value="1"/>
</dbReference>
<dbReference type="HOGENOM" id="CLU_1583741_0_0_11"/>
<dbReference type="InterPro" id="IPR010982">
    <property type="entry name" value="Lambda_DNA-bd_dom_sf"/>
</dbReference>
<evidence type="ECO:0000313" key="2">
    <source>
        <dbReference type="EMBL" id="EEG28402.1"/>
    </source>
</evidence>
<dbReference type="InterPro" id="IPR001387">
    <property type="entry name" value="Cro/C1-type_HTH"/>
</dbReference>
<dbReference type="CDD" id="cd00093">
    <property type="entry name" value="HTH_XRE"/>
    <property type="match status" value="1"/>
</dbReference>
<dbReference type="Pfam" id="PF13560">
    <property type="entry name" value="HTH_31"/>
    <property type="match status" value="1"/>
</dbReference>
<name>C0DZB6_9CORY</name>
<dbReference type="GO" id="GO:0003677">
    <property type="term" value="F:DNA binding"/>
    <property type="evidence" value="ECO:0007669"/>
    <property type="project" value="UniProtKB-KW"/>
</dbReference>
<proteinExistence type="predicted"/>
<dbReference type="Gene3D" id="1.10.260.40">
    <property type="entry name" value="lambda repressor-like DNA-binding domains"/>
    <property type="match status" value="1"/>
</dbReference>
<dbReference type="EMBL" id="ACEB01000001">
    <property type="protein sequence ID" value="EEG28402.1"/>
    <property type="molecule type" value="Genomic_DNA"/>
</dbReference>
<keyword evidence="2" id="KW-0238">DNA-binding</keyword>
<dbReference type="RefSeq" id="WP_005519168.1">
    <property type="nucleotide sequence ID" value="NZ_EQ973328.1"/>
</dbReference>
<sequence length="171" mass="19439">MAEPVFISENPESFGVAMRKLREIRGWTRADFLRQLGKATGYYMHATTLKRIEDGEKIARVHEALMIAKIFGMTIEEMGEFGTDDEKQILVHLKHANALFSNTSTRLADLVAQWSQKRQTLRDYVEEAEKIGLTENDDENLAAAYRLLAEFGTLDAIQKRALTLDTNTSEE</sequence>
<feature type="domain" description="HTH cro/C1-type" evidence="1">
    <location>
        <begin position="18"/>
        <end position="78"/>
    </location>
</feature>
<dbReference type="AlphaFoldDB" id="C0DZB6"/>
<evidence type="ECO:0000259" key="1">
    <source>
        <dbReference type="PROSITE" id="PS50943"/>
    </source>
</evidence>
<accession>C0DZB6</accession>
<dbReference type="Proteomes" id="UP000006247">
    <property type="component" value="Unassembled WGS sequence"/>
</dbReference>
<evidence type="ECO:0000313" key="3">
    <source>
        <dbReference type="Proteomes" id="UP000006247"/>
    </source>
</evidence>
<gene>
    <name evidence="2" type="ORF">CORMATOL_00054</name>
</gene>
<organism evidence="2 3">
    <name type="scientific">Corynebacterium matruchotii ATCC 33806</name>
    <dbReference type="NCBI Taxonomy" id="566549"/>
    <lineage>
        <taxon>Bacteria</taxon>
        <taxon>Bacillati</taxon>
        <taxon>Actinomycetota</taxon>
        <taxon>Actinomycetes</taxon>
        <taxon>Mycobacteriales</taxon>
        <taxon>Corynebacteriaceae</taxon>
        <taxon>Corynebacterium</taxon>
    </lineage>
</organism>
<reference evidence="2 3" key="1">
    <citation type="submission" date="2009-01" db="EMBL/GenBank/DDBJ databases">
        <authorList>
            <person name="Fulton L."/>
            <person name="Clifton S."/>
            <person name="Chinwalla A.T."/>
            <person name="Mitreva M."/>
            <person name="Sodergren E."/>
            <person name="Weinstock G."/>
            <person name="Clifton S."/>
            <person name="Dooling D.J."/>
            <person name="Fulton B."/>
            <person name="Minx P."/>
            <person name="Pepin K.H."/>
            <person name="Johnson M."/>
            <person name="Bhonagiri V."/>
            <person name="Nash W.E."/>
            <person name="Mardis E.R."/>
            <person name="Wilson R.K."/>
        </authorList>
    </citation>
    <scope>NUCLEOTIDE SEQUENCE [LARGE SCALE GENOMIC DNA]</scope>
    <source>
        <strain evidence="2 3">ATCC 33806</strain>
    </source>
</reference>